<evidence type="ECO:0000256" key="9">
    <source>
        <dbReference type="ARBA" id="ARBA00023125"/>
    </source>
</evidence>
<evidence type="ECO:0000256" key="11">
    <source>
        <dbReference type="PIRSR" id="PIRSR602481-1"/>
    </source>
</evidence>
<dbReference type="Gene3D" id="3.30.1490.190">
    <property type="match status" value="1"/>
</dbReference>
<keyword evidence="14" id="KW-1185">Reference proteome</keyword>
<comment type="cofactor">
    <cofactor evidence="11">
        <name>Zn(2+)</name>
        <dbReference type="ChEBI" id="CHEBI:29105"/>
    </cofactor>
    <text evidence="11">Binds 1 zinc ion per subunit.</text>
</comment>
<evidence type="ECO:0000313" key="14">
    <source>
        <dbReference type="Proteomes" id="UP000613840"/>
    </source>
</evidence>
<keyword evidence="6 11" id="KW-0479">Metal-binding</keyword>
<evidence type="ECO:0000256" key="2">
    <source>
        <dbReference type="ARBA" id="ARBA00007957"/>
    </source>
</evidence>
<comment type="cofactor">
    <cofactor evidence="12">
        <name>Mn(2+)</name>
        <dbReference type="ChEBI" id="CHEBI:29035"/>
    </cofactor>
    <cofactor evidence="12">
        <name>Fe(2+)</name>
        <dbReference type="ChEBI" id="CHEBI:29033"/>
    </cofactor>
    <text evidence="12">Binds 1 Mn(2+) or Fe(2+) ion per subunit.</text>
</comment>
<feature type="binding site" evidence="12">
    <location>
        <position position="98"/>
    </location>
    <ligand>
        <name>Fe cation</name>
        <dbReference type="ChEBI" id="CHEBI:24875"/>
    </ligand>
</feature>
<dbReference type="EMBL" id="BMMZ01000002">
    <property type="protein sequence ID" value="GGL56161.1"/>
    <property type="molecule type" value="Genomic_DNA"/>
</dbReference>
<feature type="binding site" evidence="12">
    <location>
        <position position="115"/>
    </location>
    <ligand>
        <name>Fe cation</name>
        <dbReference type="ChEBI" id="CHEBI:24875"/>
    </ligand>
</feature>
<dbReference type="PANTHER" id="PTHR33202">
    <property type="entry name" value="ZINC UPTAKE REGULATION PROTEIN"/>
    <property type="match status" value="1"/>
</dbReference>
<evidence type="ECO:0000256" key="12">
    <source>
        <dbReference type="PIRSR" id="PIRSR602481-2"/>
    </source>
</evidence>
<gene>
    <name evidence="13" type="primary">fur</name>
    <name evidence="13" type="ORF">GCM10011575_13220</name>
</gene>
<dbReference type="GO" id="GO:0008270">
    <property type="term" value="F:zinc ion binding"/>
    <property type="evidence" value="ECO:0007669"/>
    <property type="project" value="TreeGrafter"/>
</dbReference>
<proteinExistence type="inferred from homology"/>
<dbReference type="GO" id="GO:0000976">
    <property type="term" value="F:transcription cis-regulatory region binding"/>
    <property type="evidence" value="ECO:0007669"/>
    <property type="project" value="TreeGrafter"/>
</dbReference>
<dbReference type="CDD" id="cd07153">
    <property type="entry name" value="Fur_like"/>
    <property type="match status" value="1"/>
</dbReference>
<comment type="subcellular location">
    <subcellularLocation>
        <location evidence="1">Cytoplasm</location>
    </subcellularLocation>
</comment>
<dbReference type="GO" id="GO:1900376">
    <property type="term" value="P:regulation of secondary metabolite biosynthetic process"/>
    <property type="evidence" value="ECO:0007669"/>
    <property type="project" value="TreeGrafter"/>
</dbReference>
<evidence type="ECO:0000256" key="3">
    <source>
        <dbReference type="ARBA" id="ARBA00011738"/>
    </source>
</evidence>
<evidence type="ECO:0000256" key="10">
    <source>
        <dbReference type="ARBA" id="ARBA00023163"/>
    </source>
</evidence>
<dbReference type="GO" id="GO:0045892">
    <property type="term" value="P:negative regulation of DNA-templated transcription"/>
    <property type="evidence" value="ECO:0007669"/>
    <property type="project" value="TreeGrafter"/>
</dbReference>
<reference evidence="13" key="2">
    <citation type="submission" date="2020-09" db="EMBL/GenBank/DDBJ databases">
        <authorList>
            <person name="Sun Q."/>
            <person name="Zhou Y."/>
        </authorList>
    </citation>
    <scope>NUCLEOTIDE SEQUENCE</scope>
    <source>
        <strain evidence="13">CGMCC 4.7306</strain>
    </source>
</reference>
<name>A0A917S519_9ACTN</name>
<dbReference type="InterPro" id="IPR002481">
    <property type="entry name" value="FUR"/>
</dbReference>
<dbReference type="SUPFAM" id="SSF46785">
    <property type="entry name" value="Winged helix' DNA-binding domain"/>
    <property type="match status" value="1"/>
</dbReference>
<evidence type="ECO:0000256" key="5">
    <source>
        <dbReference type="ARBA" id="ARBA00022491"/>
    </source>
</evidence>
<evidence type="ECO:0000256" key="7">
    <source>
        <dbReference type="ARBA" id="ARBA00022833"/>
    </source>
</evidence>
<comment type="caution">
    <text evidence="13">The sequence shown here is derived from an EMBL/GenBank/DDBJ whole genome shotgun (WGS) entry which is preliminary data.</text>
</comment>
<evidence type="ECO:0000256" key="4">
    <source>
        <dbReference type="ARBA" id="ARBA00022490"/>
    </source>
</evidence>
<comment type="subunit">
    <text evidence="3">Homodimer.</text>
</comment>
<feature type="binding site" evidence="12">
    <location>
        <position position="78"/>
    </location>
    <ligand>
        <name>Fe cation</name>
        <dbReference type="ChEBI" id="CHEBI:24875"/>
    </ligand>
</feature>
<dbReference type="PANTHER" id="PTHR33202:SF2">
    <property type="entry name" value="FERRIC UPTAKE REGULATION PROTEIN"/>
    <property type="match status" value="1"/>
</dbReference>
<dbReference type="RefSeq" id="WP_188894338.1">
    <property type="nucleotide sequence ID" value="NZ_BMMZ01000002.1"/>
</dbReference>
<evidence type="ECO:0000256" key="6">
    <source>
        <dbReference type="ARBA" id="ARBA00022723"/>
    </source>
</evidence>
<keyword evidence="4" id="KW-0963">Cytoplasm</keyword>
<dbReference type="AlphaFoldDB" id="A0A917S519"/>
<evidence type="ECO:0000313" key="13">
    <source>
        <dbReference type="EMBL" id="GGL56161.1"/>
    </source>
</evidence>
<evidence type="ECO:0000256" key="1">
    <source>
        <dbReference type="ARBA" id="ARBA00004496"/>
    </source>
</evidence>
<keyword evidence="9" id="KW-0238">DNA-binding</keyword>
<evidence type="ECO:0000256" key="8">
    <source>
        <dbReference type="ARBA" id="ARBA00023015"/>
    </source>
</evidence>
<keyword evidence="10" id="KW-0804">Transcription</keyword>
<reference evidence="13" key="1">
    <citation type="journal article" date="2014" name="Int. J. Syst. Evol. Microbiol.">
        <title>Complete genome sequence of Corynebacterium casei LMG S-19264T (=DSM 44701T), isolated from a smear-ripened cheese.</title>
        <authorList>
            <consortium name="US DOE Joint Genome Institute (JGI-PGF)"/>
            <person name="Walter F."/>
            <person name="Albersmeier A."/>
            <person name="Kalinowski J."/>
            <person name="Ruckert C."/>
        </authorList>
    </citation>
    <scope>NUCLEOTIDE SEQUENCE</scope>
    <source>
        <strain evidence="13">CGMCC 4.7306</strain>
    </source>
</reference>
<keyword evidence="5" id="KW-0678">Repressor</keyword>
<feature type="binding site" evidence="11">
    <location>
        <position position="84"/>
    </location>
    <ligand>
        <name>Zn(2+)</name>
        <dbReference type="ChEBI" id="CHEBI:29105"/>
    </ligand>
</feature>
<protein>
    <submittedName>
        <fullName evidence="13">Transcriptional repressor</fullName>
    </submittedName>
</protein>
<dbReference type="Proteomes" id="UP000613840">
    <property type="component" value="Unassembled WGS sequence"/>
</dbReference>
<dbReference type="InterPro" id="IPR043135">
    <property type="entry name" value="Fur_C"/>
</dbReference>
<organism evidence="13 14">
    <name type="scientific">Microlunatus endophyticus</name>
    <dbReference type="NCBI Taxonomy" id="1716077"/>
    <lineage>
        <taxon>Bacteria</taxon>
        <taxon>Bacillati</taxon>
        <taxon>Actinomycetota</taxon>
        <taxon>Actinomycetes</taxon>
        <taxon>Propionibacteriales</taxon>
        <taxon>Propionibacteriaceae</taxon>
        <taxon>Microlunatus</taxon>
    </lineage>
</organism>
<keyword evidence="7 11" id="KW-0862">Zinc</keyword>
<dbReference type="InterPro" id="IPR036388">
    <property type="entry name" value="WH-like_DNA-bd_sf"/>
</dbReference>
<comment type="similarity">
    <text evidence="2">Belongs to the Fur family.</text>
</comment>
<dbReference type="InterPro" id="IPR036390">
    <property type="entry name" value="WH_DNA-bd_sf"/>
</dbReference>
<dbReference type="Pfam" id="PF01475">
    <property type="entry name" value="FUR"/>
    <property type="match status" value="1"/>
</dbReference>
<accession>A0A917S519</accession>
<feature type="binding site" evidence="11">
    <location>
        <position position="123"/>
    </location>
    <ligand>
        <name>Zn(2+)</name>
        <dbReference type="ChEBI" id="CHEBI:29105"/>
    </ligand>
</feature>
<keyword evidence="12" id="KW-0408">Iron</keyword>
<dbReference type="GO" id="GO:0005829">
    <property type="term" value="C:cytosol"/>
    <property type="evidence" value="ECO:0007669"/>
    <property type="project" value="TreeGrafter"/>
</dbReference>
<dbReference type="Gene3D" id="1.10.10.10">
    <property type="entry name" value="Winged helix-like DNA-binding domain superfamily/Winged helix DNA-binding domain"/>
    <property type="match status" value="1"/>
</dbReference>
<sequence length="139" mass="15678">MAPRRRNTQQRALIEAELADCRGFVSAQELHARLRQGGNPVGLATVYRNLNDLAESGAADTIQMSGAEQLYRSCSDEHHHHLVCVDCGTTIEIGPEHEEWVESIARRKRFTLISHTIEIFGRCPDCRRKLREQELAAAN</sequence>
<feature type="binding site" evidence="11">
    <location>
        <position position="87"/>
    </location>
    <ligand>
        <name>Zn(2+)</name>
        <dbReference type="ChEBI" id="CHEBI:29105"/>
    </ligand>
</feature>
<feature type="binding site" evidence="11">
    <location>
        <position position="126"/>
    </location>
    <ligand>
        <name>Zn(2+)</name>
        <dbReference type="ChEBI" id="CHEBI:29105"/>
    </ligand>
</feature>
<dbReference type="GO" id="GO:0003700">
    <property type="term" value="F:DNA-binding transcription factor activity"/>
    <property type="evidence" value="ECO:0007669"/>
    <property type="project" value="InterPro"/>
</dbReference>
<keyword evidence="8" id="KW-0805">Transcription regulation</keyword>